<evidence type="ECO:0000313" key="3">
    <source>
        <dbReference type="EMBL" id="CVI57242.1"/>
    </source>
</evidence>
<gene>
    <name evidence="3" type="ORF">AGR7A_Cc60058</name>
</gene>
<dbReference type="GO" id="GO:0000271">
    <property type="term" value="P:polysaccharide biosynthetic process"/>
    <property type="evidence" value="ECO:0007669"/>
    <property type="project" value="TreeGrafter"/>
</dbReference>
<keyword evidence="4" id="KW-1185">Reference proteome</keyword>
<dbReference type="PANTHER" id="PTHR23028">
    <property type="entry name" value="ACETYLTRANSFERASE"/>
    <property type="match status" value="1"/>
</dbReference>
<feature type="transmembrane region" description="Helical" evidence="1">
    <location>
        <begin position="12"/>
        <end position="31"/>
    </location>
</feature>
<dbReference type="InterPro" id="IPR050879">
    <property type="entry name" value="Acyltransferase_3"/>
</dbReference>
<feature type="transmembrane region" description="Helical" evidence="1">
    <location>
        <begin position="165"/>
        <end position="183"/>
    </location>
</feature>
<keyword evidence="1" id="KW-0472">Membrane</keyword>
<organism evidence="3 4">
    <name type="scientific">Agrobacterium deltaense NCPPB 1641</name>
    <dbReference type="NCBI Taxonomy" id="1183425"/>
    <lineage>
        <taxon>Bacteria</taxon>
        <taxon>Pseudomonadati</taxon>
        <taxon>Pseudomonadota</taxon>
        <taxon>Alphaproteobacteria</taxon>
        <taxon>Hyphomicrobiales</taxon>
        <taxon>Rhizobiaceae</taxon>
        <taxon>Rhizobium/Agrobacterium group</taxon>
        <taxon>Agrobacterium</taxon>
    </lineage>
</organism>
<feature type="transmembrane region" description="Helical" evidence="1">
    <location>
        <begin position="37"/>
        <end position="60"/>
    </location>
</feature>
<dbReference type="Proteomes" id="UP000192140">
    <property type="component" value="Unassembled WGS sequence"/>
</dbReference>
<name>A0A1S7TRL9_9HYPH</name>
<feature type="transmembrane region" description="Helical" evidence="1">
    <location>
        <begin position="282"/>
        <end position="301"/>
    </location>
</feature>
<dbReference type="GO" id="GO:0016020">
    <property type="term" value="C:membrane"/>
    <property type="evidence" value="ECO:0007669"/>
    <property type="project" value="TreeGrafter"/>
</dbReference>
<dbReference type="Pfam" id="PF01757">
    <property type="entry name" value="Acyl_transf_3"/>
    <property type="match status" value="1"/>
</dbReference>
<feature type="transmembrane region" description="Helical" evidence="1">
    <location>
        <begin position="195"/>
        <end position="212"/>
    </location>
</feature>
<evidence type="ECO:0000259" key="2">
    <source>
        <dbReference type="Pfam" id="PF01757"/>
    </source>
</evidence>
<evidence type="ECO:0000256" key="1">
    <source>
        <dbReference type="SAM" id="Phobius"/>
    </source>
</evidence>
<dbReference type="EMBL" id="FCNP01000026">
    <property type="protein sequence ID" value="CVI57242.1"/>
    <property type="molecule type" value="Genomic_DNA"/>
</dbReference>
<feature type="transmembrane region" description="Helical" evidence="1">
    <location>
        <begin position="218"/>
        <end position="238"/>
    </location>
</feature>
<dbReference type="AlphaFoldDB" id="A0A1S7TRL9"/>
<keyword evidence="1" id="KW-0812">Transmembrane</keyword>
<keyword evidence="1" id="KW-1133">Transmembrane helix</keyword>
<comment type="caution">
    <text evidence="3">The sequence shown here is derived from an EMBL/GenBank/DDBJ whole genome shotgun (WGS) entry which is preliminary data.</text>
</comment>
<protein>
    <submittedName>
        <fullName evidence="3">Acetyltransferase</fullName>
    </submittedName>
</protein>
<dbReference type="InterPro" id="IPR002656">
    <property type="entry name" value="Acyl_transf_3_dom"/>
</dbReference>
<proteinExistence type="predicted"/>
<reference evidence="3" key="1">
    <citation type="submission" date="2016-01" db="EMBL/GenBank/DDBJ databases">
        <authorList>
            <person name="Regsiter A."/>
            <person name="william w."/>
        </authorList>
    </citation>
    <scope>NUCLEOTIDE SEQUENCE</scope>
    <source>
        <strain evidence="3">NCPPB 1641</strain>
    </source>
</reference>
<dbReference type="RefSeq" id="WP_080851038.1">
    <property type="nucleotide sequence ID" value="NZ_LT009775.1"/>
</dbReference>
<sequence>MQKVYSIQSLRALAAFSVLLFHIIGEPFTIGAAGVDVFFVISGLIMGSFAATAGPGAFLYHRLVRIVPLYWAVTLVMCVGAMAGVFSTFTFTLEHLWKSLFFIPYAGDNGEVVPLLVVGWTLNLEMFFYIVFALGLALRAPLAVTVGILSAMALAGQVFNWQSPFMQTWTSPLLLEFLGGLLLSRFMFQGMQAGIAALVVSLTGFVAAALISEQSGMLRLMTWGVPAFFLVAGCVWLENAGLWPKRLFKPIEIVGDSSYALYLLHGLVISIVHKILAPGLLAGVVIIVVALTVSVFAHFLFERPLIKLFRRRYGSGPRRQDQAVPVR</sequence>
<feature type="domain" description="Acyltransferase 3" evidence="2">
    <location>
        <begin position="5"/>
        <end position="296"/>
    </location>
</feature>
<dbReference type="PANTHER" id="PTHR23028:SF131">
    <property type="entry name" value="BLR2367 PROTEIN"/>
    <property type="match status" value="1"/>
</dbReference>
<evidence type="ECO:0000313" key="4">
    <source>
        <dbReference type="Proteomes" id="UP000192140"/>
    </source>
</evidence>
<dbReference type="GO" id="GO:0016747">
    <property type="term" value="F:acyltransferase activity, transferring groups other than amino-acyl groups"/>
    <property type="evidence" value="ECO:0007669"/>
    <property type="project" value="InterPro"/>
</dbReference>
<accession>A0A1S7TRL9</accession>
<feature type="transmembrane region" description="Helical" evidence="1">
    <location>
        <begin position="69"/>
        <end position="92"/>
    </location>
</feature>